<comment type="caution">
    <text evidence="1">The sequence shown here is derived from an EMBL/GenBank/DDBJ whole genome shotgun (WGS) entry which is preliminary data.</text>
</comment>
<protein>
    <submittedName>
        <fullName evidence="1">Uncharacterized protein</fullName>
    </submittedName>
</protein>
<reference evidence="1 2" key="1">
    <citation type="submission" date="2015-12" db="EMBL/GenBank/DDBJ databases">
        <authorList>
            <person name="Andreevskaya M."/>
        </authorList>
    </citation>
    <scope>NUCLEOTIDE SEQUENCE [LARGE SCALE GENOMIC DNA]</scope>
    <source>
        <strain evidence="1 2">KSL4-2</strain>
    </source>
</reference>
<proteinExistence type="predicted"/>
<evidence type="ECO:0000313" key="1">
    <source>
        <dbReference type="EMBL" id="CUW05169.1"/>
    </source>
</evidence>
<sequence length="69" mass="7461">MTGVVISTPVKLIGGSKKAITFKRFSNRLNVMAFLPVGCYAPSILAFVTTKTLTSKTNLGVKFVAFFKC</sequence>
<evidence type="ECO:0000313" key="2">
    <source>
        <dbReference type="Proteomes" id="UP000199047"/>
    </source>
</evidence>
<keyword evidence="2" id="KW-1185">Reference proteome</keyword>
<dbReference type="Proteomes" id="UP000199047">
    <property type="component" value="Unassembled WGS sequence"/>
</dbReference>
<accession>A0ABM9UZP7</accession>
<dbReference type="EMBL" id="FBTB01000005">
    <property type="protein sequence ID" value="CUW05169.1"/>
    <property type="molecule type" value="Genomic_DNA"/>
</dbReference>
<organism evidence="1 2">
    <name type="scientific">Leuconostoc inhae</name>
    <dbReference type="NCBI Taxonomy" id="178001"/>
    <lineage>
        <taxon>Bacteria</taxon>
        <taxon>Bacillati</taxon>
        <taxon>Bacillota</taxon>
        <taxon>Bacilli</taxon>
        <taxon>Lactobacillales</taxon>
        <taxon>Lactobacillaceae</taxon>
        <taxon>Leuconostoc</taxon>
    </lineage>
</organism>
<gene>
    <name evidence="1" type="ORF">KSL4_0084</name>
</gene>
<name>A0ABM9UZP7_9LACO</name>